<evidence type="ECO:0000313" key="2">
    <source>
        <dbReference type="Proteomes" id="UP000176902"/>
    </source>
</evidence>
<evidence type="ECO:0008006" key="3">
    <source>
        <dbReference type="Google" id="ProtNLM"/>
    </source>
</evidence>
<organism evidence="1 2">
    <name type="scientific">Candidatus Daviesbacteria bacterium RIFCSPHIGHO2_02_FULL_36_13</name>
    <dbReference type="NCBI Taxonomy" id="1797768"/>
    <lineage>
        <taxon>Bacteria</taxon>
        <taxon>Candidatus Daviesiibacteriota</taxon>
    </lineage>
</organism>
<dbReference type="Gene3D" id="3.40.50.150">
    <property type="entry name" value="Vaccinia Virus protein VP39"/>
    <property type="match status" value="1"/>
</dbReference>
<dbReference type="InterPro" id="IPR029063">
    <property type="entry name" value="SAM-dependent_MTases_sf"/>
</dbReference>
<sequence length="261" mass="28746">MAETILKGYHFEDGDRRVGSDNGLEFFEVSGRGYDQVNHLLAGGLGLLLSHYIRLGTFPIRILDAAGGVGSETALDLGNTFPDQVIVTNLDIAAATEGQLTPNVVASRVNLVETFPNVRDFDLVYSNQFLPWLHRDEQLSRTAMAITNIGRSLAIGGAAILHELAFSGLDPRDSRLMALNLNLSSEGVYILQRSAYGELILGKEPSEPALLLAAYNACQNLEKREMAIEEETGVSRRTNLMKLDLLQYFQRKLVSFTNKSE</sequence>
<reference evidence="1 2" key="1">
    <citation type="journal article" date="2016" name="Nat. Commun.">
        <title>Thousands of microbial genomes shed light on interconnected biogeochemical processes in an aquifer system.</title>
        <authorList>
            <person name="Anantharaman K."/>
            <person name="Brown C.T."/>
            <person name="Hug L.A."/>
            <person name="Sharon I."/>
            <person name="Castelle C.J."/>
            <person name="Probst A.J."/>
            <person name="Thomas B.C."/>
            <person name="Singh A."/>
            <person name="Wilkins M.J."/>
            <person name="Karaoz U."/>
            <person name="Brodie E.L."/>
            <person name="Williams K.H."/>
            <person name="Hubbard S.S."/>
            <person name="Banfield J.F."/>
        </authorList>
    </citation>
    <scope>NUCLEOTIDE SEQUENCE [LARGE SCALE GENOMIC DNA]</scope>
</reference>
<dbReference type="SUPFAM" id="SSF53335">
    <property type="entry name" value="S-adenosyl-L-methionine-dependent methyltransferases"/>
    <property type="match status" value="1"/>
</dbReference>
<comment type="caution">
    <text evidence="1">The sequence shown here is derived from an EMBL/GenBank/DDBJ whole genome shotgun (WGS) entry which is preliminary data.</text>
</comment>
<protein>
    <recommendedName>
        <fullName evidence="3">Methyltransferase type 11 domain-containing protein</fullName>
    </recommendedName>
</protein>
<evidence type="ECO:0000313" key="1">
    <source>
        <dbReference type="EMBL" id="OGE31167.1"/>
    </source>
</evidence>
<proteinExistence type="predicted"/>
<gene>
    <name evidence="1" type="ORF">A3C59_04135</name>
</gene>
<dbReference type="AlphaFoldDB" id="A0A1F5JRD4"/>
<name>A0A1F5JRD4_9BACT</name>
<accession>A0A1F5JRD4</accession>
<dbReference type="Proteomes" id="UP000176902">
    <property type="component" value="Unassembled WGS sequence"/>
</dbReference>
<dbReference type="EMBL" id="MFCV01000043">
    <property type="protein sequence ID" value="OGE31167.1"/>
    <property type="molecule type" value="Genomic_DNA"/>
</dbReference>